<keyword evidence="2" id="KW-1185">Reference proteome</keyword>
<dbReference type="EMBL" id="WJIE01000016">
    <property type="protein sequence ID" value="MRG97313.1"/>
    <property type="molecule type" value="Genomic_DNA"/>
</dbReference>
<dbReference type="Proteomes" id="UP000440224">
    <property type="component" value="Unassembled WGS sequence"/>
</dbReference>
<accession>A0A6N7PZ93</accession>
<dbReference type="OrthoDB" id="5496819at2"/>
<gene>
    <name evidence="1" type="ORF">GF068_36110</name>
</gene>
<reference evidence="1 2" key="1">
    <citation type="submission" date="2019-10" db="EMBL/GenBank/DDBJ databases">
        <title>A soil myxobacterium in the family Polyangiaceae.</title>
        <authorList>
            <person name="Li Y."/>
            <person name="Wang J."/>
        </authorList>
    </citation>
    <scope>NUCLEOTIDE SEQUENCE [LARGE SCALE GENOMIC DNA]</scope>
    <source>
        <strain evidence="1 2">DSM 14734</strain>
    </source>
</reference>
<dbReference type="AlphaFoldDB" id="A0A6N7PZ93"/>
<organism evidence="1 2">
    <name type="scientific">Polyangium spumosum</name>
    <dbReference type="NCBI Taxonomy" id="889282"/>
    <lineage>
        <taxon>Bacteria</taxon>
        <taxon>Pseudomonadati</taxon>
        <taxon>Myxococcota</taxon>
        <taxon>Polyangia</taxon>
        <taxon>Polyangiales</taxon>
        <taxon>Polyangiaceae</taxon>
        <taxon>Polyangium</taxon>
    </lineage>
</organism>
<protein>
    <recommendedName>
        <fullName evidence="3">DUF4435 domain-containing protein</fullName>
    </recommendedName>
</protein>
<proteinExistence type="predicted"/>
<evidence type="ECO:0008006" key="3">
    <source>
        <dbReference type="Google" id="ProtNLM"/>
    </source>
</evidence>
<sequence length="293" mass="33554">MSGPKSLDQLEVVLRSGAGIAIICEGEDYREDEFFYKEWFGSLGRSVTFHAQDGWERVQVAVTELRKRGTPVPVFGILDRDFTPDEVIERQSDPSFDGSCYRLRRYDLESYLLEPEGWLAVLQRVLWRREGVLPTGWDTAEAVAERIHGFYREALPVAAHNWTTRRLAESHGAKPGFAGRSYLSSIQAVATVNVEETLVTWGRSFGAEDAAREAYRERLAFLQARADDLDELQRQVSGKLVFQELHRSIPCARKRPDRMDLVERYLDQRPEPPSEVAALIRLILDRAERERSL</sequence>
<comment type="caution">
    <text evidence="1">The sequence shown here is derived from an EMBL/GenBank/DDBJ whole genome shotgun (WGS) entry which is preliminary data.</text>
</comment>
<evidence type="ECO:0000313" key="2">
    <source>
        <dbReference type="Proteomes" id="UP000440224"/>
    </source>
</evidence>
<evidence type="ECO:0000313" key="1">
    <source>
        <dbReference type="EMBL" id="MRG97313.1"/>
    </source>
</evidence>
<dbReference type="RefSeq" id="WP_153824091.1">
    <property type="nucleotide sequence ID" value="NZ_WJIE01000016.1"/>
</dbReference>
<name>A0A6N7PZ93_9BACT</name>